<feature type="region of interest" description="Disordered" evidence="8">
    <location>
        <begin position="1"/>
        <end position="29"/>
    </location>
</feature>
<evidence type="ECO:0000313" key="10">
    <source>
        <dbReference type="Ensembl" id="ENSAOCP00000051478.1"/>
    </source>
</evidence>
<name>A0AAQ5YCJ2_AMPOC</name>
<sequence>MAEEAPAAAPAKAPAKSPKKKAVRSKTDGPSLPKLIVAAVAESKERKGISLAAIKKVLAAKKVDVAKSNKRINTAVTKMVTNGVLIQTKGTGASGSFKLTERQQRAYMESGGATEALIGPEGCSTYSIRACIGWNECDV</sequence>
<dbReference type="Ensembl" id="ENSAOCT00000046262.1">
    <property type="protein sequence ID" value="ENSAOCP00000051478.1"/>
    <property type="gene ID" value="ENSAOCG00000029673.1"/>
</dbReference>
<feature type="compositionally biased region" description="Low complexity" evidence="8">
    <location>
        <begin position="1"/>
        <end position="16"/>
    </location>
</feature>
<comment type="similarity">
    <text evidence="7">Belongs to the histone H1/H5 family.</text>
</comment>
<dbReference type="PANTHER" id="PTHR11467:SF20">
    <property type="entry name" value="H15 DOMAIN-CONTAINING PROTEIN-RELATED"/>
    <property type="match status" value="1"/>
</dbReference>
<keyword evidence="5 7" id="KW-0238">DNA-binding</keyword>
<dbReference type="InterPro" id="IPR036388">
    <property type="entry name" value="WH-like_DNA-bd_sf"/>
</dbReference>
<dbReference type="AlphaFoldDB" id="A0AAQ5YCJ2"/>
<dbReference type="Proteomes" id="UP001501940">
    <property type="component" value="Chromosome 4"/>
</dbReference>
<dbReference type="SUPFAM" id="SSF46785">
    <property type="entry name" value="Winged helix' DNA-binding domain"/>
    <property type="match status" value="1"/>
</dbReference>
<dbReference type="CDD" id="cd00073">
    <property type="entry name" value="H15"/>
    <property type="match status" value="1"/>
</dbReference>
<reference evidence="10" key="3">
    <citation type="submission" date="2025-09" db="UniProtKB">
        <authorList>
            <consortium name="Ensembl"/>
        </authorList>
    </citation>
    <scope>IDENTIFICATION</scope>
</reference>
<organism evidence="10 11">
    <name type="scientific">Amphiprion ocellaris</name>
    <name type="common">Clown anemonefish</name>
    <dbReference type="NCBI Taxonomy" id="80972"/>
    <lineage>
        <taxon>Eukaryota</taxon>
        <taxon>Metazoa</taxon>
        <taxon>Chordata</taxon>
        <taxon>Craniata</taxon>
        <taxon>Vertebrata</taxon>
        <taxon>Euteleostomi</taxon>
        <taxon>Actinopterygii</taxon>
        <taxon>Neopterygii</taxon>
        <taxon>Teleostei</taxon>
        <taxon>Neoteleostei</taxon>
        <taxon>Acanthomorphata</taxon>
        <taxon>Ovalentaria</taxon>
        <taxon>Pomacentridae</taxon>
        <taxon>Amphiprion</taxon>
    </lineage>
</organism>
<evidence type="ECO:0000256" key="3">
    <source>
        <dbReference type="ARBA" id="ARBA00004286"/>
    </source>
</evidence>
<dbReference type="Pfam" id="PF00538">
    <property type="entry name" value="Linker_histone"/>
    <property type="match status" value="1"/>
</dbReference>
<dbReference type="Gene3D" id="1.10.10.10">
    <property type="entry name" value="Winged helix-like DNA-binding domain superfamily/Winged helix DNA-binding domain"/>
    <property type="match status" value="1"/>
</dbReference>
<evidence type="ECO:0000313" key="11">
    <source>
        <dbReference type="Proteomes" id="UP001501940"/>
    </source>
</evidence>
<dbReference type="GO" id="GO:0030527">
    <property type="term" value="F:structural constituent of chromatin"/>
    <property type="evidence" value="ECO:0007669"/>
    <property type="project" value="InterPro"/>
</dbReference>
<dbReference type="GeneTree" id="ENSGT00950000183089"/>
<dbReference type="GO" id="GO:0005634">
    <property type="term" value="C:nucleus"/>
    <property type="evidence" value="ECO:0007669"/>
    <property type="project" value="UniProtKB-SubCell"/>
</dbReference>
<feature type="domain" description="H15" evidence="9">
    <location>
        <begin position="28"/>
        <end position="101"/>
    </location>
</feature>
<dbReference type="PROSITE" id="PS51504">
    <property type="entry name" value="H15"/>
    <property type="match status" value="1"/>
</dbReference>
<evidence type="ECO:0000256" key="8">
    <source>
        <dbReference type="SAM" id="MobiDB-lite"/>
    </source>
</evidence>
<dbReference type="InterPro" id="IPR036390">
    <property type="entry name" value="WH_DNA-bd_sf"/>
</dbReference>
<dbReference type="GO" id="GO:0045910">
    <property type="term" value="P:negative regulation of DNA recombination"/>
    <property type="evidence" value="ECO:0007669"/>
    <property type="project" value="TreeGrafter"/>
</dbReference>
<comment type="subcellular location">
    <subcellularLocation>
        <location evidence="3">Chromosome</location>
    </subcellularLocation>
    <subcellularLocation>
        <location evidence="2 7">Nucleus</location>
    </subcellularLocation>
</comment>
<comment type="function">
    <text evidence="1">Histones H1 are necessary for the condensation of nucleosome chains into higher-order structures.</text>
</comment>
<keyword evidence="6 7" id="KW-0539">Nucleus</keyword>
<keyword evidence="4 7" id="KW-0158">Chromosome</keyword>
<dbReference type="InterPro" id="IPR005819">
    <property type="entry name" value="H1/H5"/>
</dbReference>
<dbReference type="GO" id="GO:0031492">
    <property type="term" value="F:nucleosomal DNA binding"/>
    <property type="evidence" value="ECO:0007669"/>
    <property type="project" value="TreeGrafter"/>
</dbReference>
<evidence type="ECO:0000256" key="2">
    <source>
        <dbReference type="ARBA" id="ARBA00004123"/>
    </source>
</evidence>
<evidence type="ECO:0000256" key="1">
    <source>
        <dbReference type="ARBA" id="ARBA00002809"/>
    </source>
</evidence>
<evidence type="ECO:0000256" key="6">
    <source>
        <dbReference type="ARBA" id="ARBA00023242"/>
    </source>
</evidence>
<dbReference type="GO" id="GO:0000786">
    <property type="term" value="C:nucleosome"/>
    <property type="evidence" value="ECO:0007669"/>
    <property type="project" value="InterPro"/>
</dbReference>
<evidence type="ECO:0000256" key="5">
    <source>
        <dbReference type="ARBA" id="ARBA00023125"/>
    </source>
</evidence>
<accession>A0AAQ5YCJ2</accession>
<dbReference type="PANTHER" id="PTHR11467">
    <property type="entry name" value="HISTONE H1"/>
    <property type="match status" value="1"/>
</dbReference>
<keyword evidence="11" id="KW-1185">Reference proteome</keyword>
<evidence type="ECO:0000259" key="9">
    <source>
        <dbReference type="PROSITE" id="PS51504"/>
    </source>
</evidence>
<reference evidence="10" key="2">
    <citation type="submission" date="2025-08" db="UniProtKB">
        <authorList>
            <consortium name="Ensembl"/>
        </authorList>
    </citation>
    <scope>IDENTIFICATION</scope>
</reference>
<dbReference type="InterPro" id="IPR005818">
    <property type="entry name" value="Histone_H1/H5_H15"/>
</dbReference>
<reference evidence="10 11" key="1">
    <citation type="submission" date="2022-01" db="EMBL/GenBank/DDBJ databases">
        <title>A chromosome-scale genome assembly of the false clownfish, Amphiprion ocellaris.</title>
        <authorList>
            <person name="Ryu T."/>
        </authorList>
    </citation>
    <scope>NUCLEOTIDE SEQUENCE [LARGE SCALE GENOMIC DNA]</scope>
</reference>
<proteinExistence type="inferred from homology"/>
<protein>
    <recommendedName>
        <fullName evidence="9">H15 domain-containing protein</fullName>
    </recommendedName>
</protein>
<evidence type="ECO:0000256" key="4">
    <source>
        <dbReference type="ARBA" id="ARBA00022454"/>
    </source>
</evidence>
<evidence type="ECO:0000256" key="7">
    <source>
        <dbReference type="RuleBase" id="RU003894"/>
    </source>
</evidence>
<dbReference type="GO" id="GO:0006334">
    <property type="term" value="P:nucleosome assembly"/>
    <property type="evidence" value="ECO:0007669"/>
    <property type="project" value="InterPro"/>
</dbReference>
<dbReference type="SMART" id="SM00526">
    <property type="entry name" value="H15"/>
    <property type="match status" value="1"/>
</dbReference>
<dbReference type="GO" id="GO:0003690">
    <property type="term" value="F:double-stranded DNA binding"/>
    <property type="evidence" value="ECO:0007669"/>
    <property type="project" value="TreeGrafter"/>
</dbReference>
<dbReference type="PRINTS" id="PR00624">
    <property type="entry name" value="HISTONEH5"/>
</dbReference>
<dbReference type="GO" id="GO:0030261">
    <property type="term" value="P:chromosome condensation"/>
    <property type="evidence" value="ECO:0007669"/>
    <property type="project" value="TreeGrafter"/>
</dbReference>